<protein>
    <submittedName>
        <fullName evidence="9">2-octaprenyl-6-methoxyphenol hydroxylase</fullName>
        <ecNumber evidence="9">1.14.13.-</ecNumber>
    </submittedName>
</protein>
<dbReference type="Gene3D" id="3.50.50.60">
    <property type="entry name" value="FAD/NAD(P)-binding domain"/>
    <property type="match status" value="2"/>
</dbReference>
<dbReference type="InterPro" id="IPR010971">
    <property type="entry name" value="UbiH/COQ6"/>
</dbReference>
<dbReference type="GO" id="GO:0071949">
    <property type="term" value="F:FAD binding"/>
    <property type="evidence" value="ECO:0007669"/>
    <property type="project" value="InterPro"/>
</dbReference>
<proteinExistence type="inferred from homology"/>
<dbReference type="EC" id="1.14.13.-" evidence="9"/>
<dbReference type="PANTHER" id="PTHR43876:SF7">
    <property type="entry name" value="UBIQUINONE BIOSYNTHESIS MONOOXYGENASE COQ6, MITOCHONDRIAL"/>
    <property type="match status" value="1"/>
</dbReference>
<comment type="similarity">
    <text evidence="3">Belongs to the UbiH/COQ6 family.</text>
</comment>
<evidence type="ECO:0000256" key="3">
    <source>
        <dbReference type="ARBA" id="ARBA00005349"/>
    </source>
</evidence>
<feature type="domain" description="FAD-binding" evidence="8">
    <location>
        <begin position="20"/>
        <end position="356"/>
    </location>
</feature>
<keyword evidence="4" id="KW-0285">Flavoprotein</keyword>
<keyword evidence="6 9" id="KW-0560">Oxidoreductase</keyword>
<dbReference type="InterPro" id="IPR036188">
    <property type="entry name" value="FAD/NAD-bd_sf"/>
</dbReference>
<sequence length="421" mass="44197">MTEVADSPATGKTVADARTIGVVGGGAVGLAAALALRHAVRGRYDVTVYDPALAREPVHEKGRAYALARGSQLMLGVLGVWDRLAGDVEPVTRMRITDSRLGDAVRQPLLSFDEEEAGDGPLAHMVEGDALIAALRDAASEAGIRFVAAGVSNVEASASRPARLTLADGSVHHAALVVAADGRNSPLRRRAGIGWTGRSYGQAGIVATIGHERPHEGVAVQHFLPAGTFAMLPLTGNRSSIVWVEPEDEARFLVTLDSEDIIRAVTRRFGDTLGPLTLLDTPRAFPLAIGVARRFTGERLALVGDAAHIVHPLAGLGLNVGFRDVAALAEAVAANVRLGLDPAGGRVLEAYERARRFDVVSTGAAVDVMNRLFSNDIFPVRIARDLGAGIVDRLPGVKRLLAREAAGLTGAAPRLLRGEGL</sequence>
<dbReference type="Pfam" id="PF01494">
    <property type="entry name" value="FAD_binding_3"/>
    <property type="match status" value="1"/>
</dbReference>
<dbReference type="SUPFAM" id="SSF51905">
    <property type="entry name" value="FAD/NAD(P)-binding domain"/>
    <property type="match status" value="1"/>
</dbReference>
<dbReference type="InterPro" id="IPR051205">
    <property type="entry name" value="UbiH/COQ6_monooxygenase"/>
</dbReference>
<dbReference type="GO" id="GO:0004497">
    <property type="term" value="F:monooxygenase activity"/>
    <property type="evidence" value="ECO:0007669"/>
    <property type="project" value="UniProtKB-KW"/>
</dbReference>
<evidence type="ECO:0000256" key="2">
    <source>
        <dbReference type="ARBA" id="ARBA00004749"/>
    </source>
</evidence>
<dbReference type="PANTHER" id="PTHR43876">
    <property type="entry name" value="UBIQUINONE BIOSYNTHESIS MONOOXYGENASE COQ6, MITOCHONDRIAL"/>
    <property type="match status" value="1"/>
</dbReference>
<dbReference type="UniPathway" id="UPA00232"/>
<dbReference type="GO" id="GO:0016705">
    <property type="term" value="F:oxidoreductase activity, acting on paired donors, with incorporation or reduction of molecular oxygen"/>
    <property type="evidence" value="ECO:0007669"/>
    <property type="project" value="InterPro"/>
</dbReference>
<keyword evidence="10" id="KW-1185">Reference proteome</keyword>
<comment type="cofactor">
    <cofactor evidence="1">
        <name>FAD</name>
        <dbReference type="ChEBI" id="CHEBI:57692"/>
    </cofactor>
</comment>
<evidence type="ECO:0000256" key="5">
    <source>
        <dbReference type="ARBA" id="ARBA00022827"/>
    </source>
</evidence>
<keyword evidence="5" id="KW-0274">FAD</keyword>
<evidence type="ECO:0000313" key="9">
    <source>
        <dbReference type="EMBL" id="MBB3808874.1"/>
    </source>
</evidence>
<keyword evidence="7" id="KW-0503">Monooxygenase</keyword>
<dbReference type="RefSeq" id="WP_183750901.1">
    <property type="nucleotide sequence ID" value="NZ_JACICC010000002.1"/>
</dbReference>
<dbReference type="AlphaFoldDB" id="A0A7W5Z2N8"/>
<organism evidence="9 10">
    <name type="scientific">Pseudochelatococcus contaminans</name>
    <dbReference type="NCBI Taxonomy" id="1538103"/>
    <lineage>
        <taxon>Bacteria</taxon>
        <taxon>Pseudomonadati</taxon>
        <taxon>Pseudomonadota</taxon>
        <taxon>Alphaproteobacteria</taxon>
        <taxon>Hyphomicrobiales</taxon>
        <taxon>Chelatococcaceae</taxon>
        <taxon>Pseudochelatococcus</taxon>
    </lineage>
</organism>
<dbReference type="EMBL" id="JACICC010000002">
    <property type="protein sequence ID" value="MBB3808874.1"/>
    <property type="molecule type" value="Genomic_DNA"/>
</dbReference>
<accession>A0A7W5Z2N8</accession>
<evidence type="ECO:0000256" key="4">
    <source>
        <dbReference type="ARBA" id="ARBA00022630"/>
    </source>
</evidence>
<name>A0A7W5Z2N8_9HYPH</name>
<comment type="caution">
    <text evidence="9">The sequence shown here is derived from an EMBL/GenBank/DDBJ whole genome shotgun (WGS) entry which is preliminary data.</text>
</comment>
<gene>
    <name evidence="9" type="ORF">FHS81_000944</name>
</gene>
<dbReference type="NCBIfam" id="TIGR01988">
    <property type="entry name" value="Ubi-OHases"/>
    <property type="match status" value="1"/>
</dbReference>
<evidence type="ECO:0000256" key="7">
    <source>
        <dbReference type="ARBA" id="ARBA00023033"/>
    </source>
</evidence>
<dbReference type="Proteomes" id="UP000537592">
    <property type="component" value="Unassembled WGS sequence"/>
</dbReference>
<dbReference type="InterPro" id="IPR002938">
    <property type="entry name" value="FAD-bd"/>
</dbReference>
<dbReference type="PRINTS" id="PR00420">
    <property type="entry name" value="RNGMNOXGNASE"/>
</dbReference>
<dbReference type="GO" id="GO:0006744">
    <property type="term" value="P:ubiquinone biosynthetic process"/>
    <property type="evidence" value="ECO:0007669"/>
    <property type="project" value="UniProtKB-UniPathway"/>
</dbReference>
<comment type="pathway">
    <text evidence="2">Cofactor biosynthesis; ubiquinone biosynthesis.</text>
</comment>
<evidence type="ECO:0000259" key="8">
    <source>
        <dbReference type="Pfam" id="PF01494"/>
    </source>
</evidence>
<reference evidence="9 10" key="1">
    <citation type="submission" date="2020-08" db="EMBL/GenBank/DDBJ databases">
        <title>Genomic Encyclopedia of Type Strains, Phase IV (KMG-IV): sequencing the most valuable type-strain genomes for metagenomic binning, comparative biology and taxonomic classification.</title>
        <authorList>
            <person name="Goeker M."/>
        </authorList>
    </citation>
    <scope>NUCLEOTIDE SEQUENCE [LARGE SCALE GENOMIC DNA]</scope>
    <source>
        <strain evidence="9 10">DSM 28760</strain>
    </source>
</reference>
<evidence type="ECO:0000256" key="6">
    <source>
        <dbReference type="ARBA" id="ARBA00023002"/>
    </source>
</evidence>
<evidence type="ECO:0000313" key="10">
    <source>
        <dbReference type="Proteomes" id="UP000537592"/>
    </source>
</evidence>
<evidence type="ECO:0000256" key="1">
    <source>
        <dbReference type="ARBA" id="ARBA00001974"/>
    </source>
</evidence>